<dbReference type="CDD" id="cd20528">
    <property type="entry name" value="CYCLIN_CCNJ-like_rpt1"/>
    <property type="match status" value="1"/>
</dbReference>
<evidence type="ECO:0000256" key="1">
    <source>
        <dbReference type="ARBA" id="ARBA00022618"/>
    </source>
</evidence>
<dbReference type="OrthoDB" id="285802at2759"/>
<dbReference type="GO" id="GO:0044772">
    <property type="term" value="P:mitotic cell cycle phase transition"/>
    <property type="evidence" value="ECO:0007669"/>
    <property type="project" value="InterPro"/>
</dbReference>
<name>A0A8X6WS04_9ARAC</name>
<keyword evidence="3" id="KW-0131">Cell cycle</keyword>
<dbReference type="EMBL" id="BMAV01001337">
    <property type="protein sequence ID" value="GFY39329.1"/>
    <property type="molecule type" value="Genomic_DNA"/>
</dbReference>
<dbReference type="InterPro" id="IPR004367">
    <property type="entry name" value="Cyclin_C-dom"/>
</dbReference>
<keyword evidence="8" id="KW-1185">Reference proteome</keyword>
<keyword evidence="1" id="KW-0132">Cell division</keyword>
<proteinExistence type="inferred from homology"/>
<evidence type="ECO:0000256" key="4">
    <source>
        <dbReference type="RuleBase" id="RU000383"/>
    </source>
</evidence>
<feature type="domain" description="Cyclin C-terminal" evidence="6">
    <location>
        <begin position="140"/>
        <end position="267"/>
    </location>
</feature>
<evidence type="ECO:0000259" key="5">
    <source>
        <dbReference type="SMART" id="SM00385"/>
    </source>
</evidence>
<dbReference type="AlphaFoldDB" id="A0A8X6WS04"/>
<evidence type="ECO:0000256" key="2">
    <source>
        <dbReference type="ARBA" id="ARBA00023127"/>
    </source>
</evidence>
<dbReference type="InterPro" id="IPR046965">
    <property type="entry name" value="Cyclin_A/B-like"/>
</dbReference>
<protein>
    <submittedName>
        <fullName evidence="7">Cyclin-J</fullName>
    </submittedName>
</protein>
<dbReference type="GO" id="GO:0051726">
    <property type="term" value="P:regulation of cell cycle"/>
    <property type="evidence" value="ECO:0007669"/>
    <property type="project" value="UniProtKB-ARBA"/>
</dbReference>
<dbReference type="CDD" id="cd20529">
    <property type="entry name" value="CYCLIN_CCNJ-like_rpt2"/>
    <property type="match status" value="1"/>
</dbReference>
<dbReference type="InterPro" id="IPR039361">
    <property type="entry name" value="Cyclin"/>
</dbReference>
<dbReference type="PANTHER" id="PTHR10177">
    <property type="entry name" value="CYCLINS"/>
    <property type="match status" value="1"/>
</dbReference>
<dbReference type="FunFam" id="1.10.472.10:FF:000010">
    <property type="entry name" value="G1/S-specific cyclin Cln1"/>
    <property type="match status" value="1"/>
</dbReference>
<evidence type="ECO:0000313" key="8">
    <source>
        <dbReference type="Proteomes" id="UP000886998"/>
    </source>
</evidence>
<dbReference type="InterPro" id="IPR006671">
    <property type="entry name" value="Cyclin_N"/>
</dbReference>
<sequence length="289" mass="33546">MTTEEEWWIGSYAEDIHHHLRSKERSRFIFLGQSPQLHLRKSMIEWMDMVCQKMEFCTTVQHLAVYLLDIFMDNHTIYNDHLRMVIIGCLIVAVKLEERDHLIPKNSYFNILLENKYKLIEFVHVEISILSFFKWDILHPTAAHFAEYYALYALQQSDSLGDKPLPNYELIKIYIRKYIDYFLEVSILDPIFNNFTPSLVAASCIASTRICLSITPSWSEQLLNVTYYKYLQLKPCIEKLMKALDMDLSSACNSPECYPSHASQCSDTGGNSSPVSTDCIVLHECLMGD</sequence>
<comment type="similarity">
    <text evidence="4">Belongs to the cyclin family.</text>
</comment>
<dbReference type="InterPro" id="IPR013763">
    <property type="entry name" value="Cyclin-like_dom"/>
</dbReference>
<dbReference type="Pfam" id="PF00134">
    <property type="entry name" value="Cyclin_N"/>
    <property type="match status" value="1"/>
</dbReference>
<dbReference type="SUPFAM" id="SSF47954">
    <property type="entry name" value="Cyclin-like"/>
    <property type="match status" value="2"/>
</dbReference>
<dbReference type="SMART" id="SM01332">
    <property type="entry name" value="Cyclin_C"/>
    <property type="match status" value="1"/>
</dbReference>
<keyword evidence="2 4" id="KW-0195">Cyclin</keyword>
<evidence type="ECO:0000256" key="3">
    <source>
        <dbReference type="ARBA" id="ARBA00023306"/>
    </source>
</evidence>
<dbReference type="GO" id="GO:0016538">
    <property type="term" value="F:cyclin-dependent protein serine/threonine kinase regulator activity"/>
    <property type="evidence" value="ECO:0007669"/>
    <property type="project" value="InterPro"/>
</dbReference>
<dbReference type="Gene3D" id="1.10.472.10">
    <property type="entry name" value="Cyclin-like"/>
    <property type="match status" value="2"/>
</dbReference>
<dbReference type="Pfam" id="PF02984">
    <property type="entry name" value="Cyclin_C"/>
    <property type="match status" value="1"/>
</dbReference>
<evidence type="ECO:0000313" key="7">
    <source>
        <dbReference type="EMBL" id="GFY39329.1"/>
    </source>
</evidence>
<dbReference type="PIRSF" id="PIRSF001771">
    <property type="entry name" value="Cyclin_A_B_D_E"/>
    <property type="match status" value="1"/>
</dbReference>
<evidence type="ECO:0000259" key="6">
    <source>
        <dbReference type="SMART" id="SM01332"/>
    </source>
</evidence>
<feature type="domain" description="Cyclin-like" evidence="5">
    <location>
        <begin position="45"/>
        <end position="131"/>
    </location>
</feature>
<organism evidence="7 8">
    <name type="scientific">Trichonephila inaurata madagascariensis</name>
    <dbReference type="NCBI Taxonomy" id="2747483"/>
    <lineage>
        <taxon>Eukaryota</taxon>
        <taxon>Metazoa</taxon>
        <taxon>Ecdysozoa</taxon>
        <taxon>Arthropoda</taxon>
        <taxon>Chelicerata</taxon>
        <taxon>Arachnida</taxon>
        <taxon>Araneae</taxon>
        <taxon>Araneomorphae</taxon>
        <taxon>Entelegynae</taxon>
        <taxon>Araneoidea</taxon>
        <taxon>Nephilidae</taxon>
        <taxon>Trichonephila</taxon>
        <taxon>Trichonephila inaurata</taxon>
    </lineage>
</organism>
<gene>
    <name evidence="7" type="primary">ccnj</name>
    <name evidence="7" type="ORF">TNIN_389501</name>
</gene>
<dbReference type="Proteomes" id="UP000886998">
    <property type="component" value="Unassembled WGS sequence"/>
</dbReference>
<dbReference type="InterPro" id="IPR036915">
    <property type="entry name" value="Cyclin-like_sf"/>
</dbReference>
<dbReference type="GO" id="GO:0051301">
    <property type="term" value="P:cell division"/>
    <property type="evidence" value="ECO:0007669"/>
    <property type="project" value="UniProtKB-KW"/>
</dbReference>
<accession>A0A8X6WS04</accession>
<reference evidence="7" key="1">
    <citation type="submission" date="2020-08" db="EMBL/GenBank/DDBJ databases">
        <title>Multicomponent nature underlies the extraordinary mechanical properties of spider dragline silk.</title>
        <authorList>
            <person name="Kono N."/>
            <person name="Nakamura H."/>
            <person name="Mori M."/>
            <person name="Yoshida Y."/>
            <person name="Ohtoshi R."/>
            <person name="Malay A.D."/>
            <person name="Moran D.A.P."/>
            <person name="Tomita M."/>
            <person name="Numata K."/>
            <person name="Arakawa K."/>
        </authorList>
    </citation>
    <scope>NUCLEOTIDE SEQUENCE</scope>
</reference>
<comment type="caution">
    <text evidence="7">The sequence shown here is derived from an EMBL/GenBank/DDBJ whole genome shotgun (WGS) entry which is preliminary data.</text>
</comment>
<dbReference type="SMART" id="SM00385">
    <property type="entry name" value="CYCLIN"/>
    <property type="match status" value="1"/>
</dbReference>